<proteinExistence type="predicted"/>
<gene>
    <name evidence="1" type="ORF">SAMN04488530_103110</name>
</gene>
<evidence type="ECO:0000313" key="1">
    <source>
        <dbReference type="EMBL" id="SHG56081.1"/>
    </source>
</evidence>
<organism evidence="1 2">
    <name type="scientific">Asaccharospora irregularis DSM 2635</name>
    <dbReference type="NCBI Taxonomy" id="1121321"/>
    <lineage>
        <taxon>Bacteria</taxon>
        <taxon>Bacillati</taxon>
        <taxon>Bacillota</taxon>
        <taxon>Clostridia</taxon>
        <taxon>Peptostreptococcales</taxon>
        <taxon>Peptostreptococcaceae</taxon>
        <taxon>Asaccharospora</taxon>
    </lineage>
</organism>
<accession>A0A1M5KTG9</accession>
<sequence>MCMYNHSFNDKFDLTNLSEDEYKLLKKIYDSIEANDVDSAKHLTENLIALQSSDESIKILNEAISFL</sequence>
<keyword evidence="2" id="KW-1185">Reference proteome</keyword>
<dbReference type="STRING" id="1121321.SAMN04488530_103110"/>
<dbReference type="Proteomes" id="UP000243255">
    <property type="component" value="Unassembled WGS sequence"/>
</dbReference>
<dbReference type="EMBL" id="FQWX01000003">
    <property type="protein sequence ID" value="SHG56081.1"/>
    <property type="molecule type" value="Genomic_DNA"/>
</dbReference>
<protein>
    <submittedName>
        <fullName evidence="1">Uncharacterized protein</fullName>
    </submittedName>
</protein>
<dbReference type="AlphaFoldDB" id="A0A1M5KTG9"/>
<evidence type="ECO:0000313" key="2">
    <source>
        <dbReference type="Proteomes" id="UP000243255"/>
    </source>
</evidence>
<reference evidence="2" key="1">
    <citation type="submission" date="2016-11" db="EMBL/GenBank/DDBJ databases">
        <authorList>
            <person name="Varghese N."/>
            <person name="Submissions S."/>
        </authorList>
    </citation>
    <scope>NUCLEOTIDE SEQUENCE [LARGE SCALE GENOMIC DNA]</scope>
    <source>
        <strain evidence="2">DSM 2635</strain>
    </source>
</reference>
<dbReference type="RefSeq" id="WP_073123923.1">
    <property type="nucleotide sequence ID" value="NZ_BAABCH010000103.1"/>
</dbReference>
<name>A0A1M5KTG9_9FIRM</name>